<protein>
    <submittedName>
        <fullName evidence="2">Uncharacterized protein</fullName>
    </submittedName>
</protein>
<gene>
    <name evidence="2" type="ORF">Hypma_002373</name>
</gene>
<feature type="compositionally biased region" description="Low complexity" evidence="1">
    <location>
        <begin position="151"/>
        <end position="170"/>
    </location>
</feature>
<organism evidence="2 3">
    <name type="scientific">Hypsizygus marmoreus</name>
    <name type="common">White beech mushroom</name>
    <name type="synonym">Agaricus marmoreus</name>
    <dbReference type="NCBI Taxonomy" id="39966"/>
    <lineage>
        <taxon>Eukaryota</taxon>
        <taxon>Fungi</taxon>
        <taxon>Dikarya</taxon>
        <taxon>Basidiomycota</taxon>
        <taxon>Agaricomycotina</taxon>
        <taxon>Agaricomycetes</taxon>
        <taxon>Agaricomycetidae</taxon>
        <taxon>Agaricales</taxon>
        <taxon>Tricholomatineae</taxon>
        <taxon>Lyophyllaceae</taxon>
        <taxon>Hypsizygus</taxon>
    </lineage>
</organism>
<evidence type="ECO:0000313" key="2">
    <source>
        <dbReference type="EMBL" id="RDB16818.1"/>
    </source>
</evidence>
<dbReference type="EMBL" id="LUEZ02000122">
    <property type="protein sequence ID" value="RDB16818.1"/>
    <property type="molecule type" value="Genomic_DNA"/>
</dbReference>
<feature type="region of interest" description="Disordered" evidence="1">
    <location>
        <begin position="196"/>
        <end position="224"/>
    </location>
</feature>
<evidence type="ECO:0000313" key="3">
    <source>
        <dbReference type="Proteomes" id="UP000076154"/>
    </source>
</evidence>
<reference evidence="2" key="1">
    <citation type="submission" date="2018-04" db="EMBL/GenBank/DDBJ databases">
        <title>Whole genome sequencing of Hypsizygus marmoreus.</title>
        <authorList>
            <person name="Choi I.-G."/>
            <person name="Min B."/>
            <person name="Kim J.-G."/>
            <person name="Kim S."/>
            <person name="Oh Y.-L."/>
            <person name="Kong W.-S."/>
            <person name="Park H."/>
            <person name="Jeong J."/>
            <person name="Song E.-S."/>
        </authorList>
    </citation>
    <scope>NUCLEOTIDE SEQUENCE [LARGE SCALE GENOMIC DNA]</scope>
    <source>
        <strain evidence="2">51987-8</strain>
    </source>
</reference>
<proteinExistence type="predicted"/>
<evidence type="ECO:0000256" key="1">
    <source>
        <dbReference type="SAM" id="MobiDB-lite"/>
    </source>
</evidence>
<dbReference type="OrthoDB" id="6077919at2759"/>
<comment type="caution">
    <text evidence="2">The sequence shown here is derived from an EMBL/GenBank/DDBJ whole genome shotgun (WGS) entry which is preliminary data.</text>
</comment>
<keyword evidence="3" id="KW-1185">Reference proteome</keyword>
<dbReference type="InParanoid" id="A0A369J4C0"/>
<name>A0A369J4C0_HYPMA</name>
<dbReference type="AlphaFoldDB" id="A0A369J4C0"/>
<feature type="compositionally biased region" description="Basic and acidic residues" evidence="1">
    <location>
        <begin position="214"/>
        <end position="224"/>
    </location>
</feature>
<sequence length="224" mass="24635">MDNKDILTFQILSDHLSHGPTHTQQCLHLHPMIITTPTCLRLSRRRSQQQAYPAHQQPLSSLSRHQTYPMNTHIHDPRITVQQTNQTLTALASARRLGSPDNVKECSNARYDVQQKQQHYHGHHHLNHSQVGNGDYSEHVAGRRTAQLDGPPATSTSTSTVATTSTSPPAGGLNSKTSEGHACSYCGKAFGRPSALKVGQSPSASNTEHHRPRNGGDLERIMLL</sequence>
<feature type="compositionally biased region" description="Basic residues" evidence="1">
    <location>
        <begin position="118"/>
        <end position="127"/>
    </location>
</feature>
<feature type="region of interest" description="Disordered" evidence="1">
    <location>
        <begin position="116"/>
        <end position="178"/>
    </location>
</feature>
<dbReference type="Proteomes" id="UP000076154">
    <property type="component" value="Unassembled WGS sequence"/>
</dbReference>
<accession>A0A369J4C0</accession>